<reference evidence="1 2" key="1">
    <citation type="submission" date="2016-09" db="EMBL/GenBank/DDBJ databases">
        <title>Acidihalobacter prosperus V6 (DSM14174).</title>
        <authorList>
            <person name="Khaleque H.N."/>
            <person name="Ramsay J.P."/>
            <person name="Murphy R.J.T."/>
            <person name="Kaksonen A.H."/>
            <person name="Boxall N.J."/>
            <person name="Watkin E.L.J."/>
        </authorList>
    </citation>
    <scope>NUCLEOTIDE SEQUENCE [LARGE SCALE GENOMIC DNA]</scope>
    <source>
        <strain evidence="1 2">V6</strain>
    </source>
</reference>
<evidence type="ECO:0008006" key="3">
    <source>
        <dbReference type="Google" id="ProtNLM"/>
    </source>
</evidence>
<evidence type="ECO:0000313" key="1">
    <source>
        <dbReference type="EMBL" id="AOV17771.1"/>
    </source>
</evidence>
<sequence>MHAHYGEPAWTLCESGSLPGESDRAVVAVDDGEAFALYDCSQRGLSLIGRVGVPTGEADVLARRLSDCDLVLVDARRPDLHAHLVARGVPMRRLGRGERGAAVLAGWRRWCGEARRPLAAVRSA</sequence>
<dbReference type="Proteomes" id="UP000095342">
    <property type="component" value="Chromosome"/>
</dbReference>
<organism evidence="1 2">
    <name type="scientific">Acidihalobacter aeolianus</name>
    <dbReference type="NCBI Taxonomy" id="2792603"/>
    <lineage>
        <taxon>Bacteria</taxon>
        <taxon>Pseudomonadati</taxon>
        <taxon>Pseudomonadota</taxon>
        <taxon>Gammaproteobacteria</taxon>
        <taxon>Chromatiales</taxon>
        <taxon>Ectothiorhodospiraceae</taxon>
        <taxon>Acidihalobacter</taxon>
    </lineage>
</organism>
<dbReference type="RefSeq" id="WP_070073309.1">
    <property type="nucleotide sequence ID" value="NZ_CP017448.1"/>
</dbReference>
<dbReference type="InterPro" id="IPR036105">
    <property type="entry name" value="DiNase_FeMo-co_biosyn_sf"/>
</dbReference>
<dbReference type="KEGG" id="aaeo:BJI67_12575"/>
<gene>
    <name evidence="1" type="ORF">BJI67_12575</name>
</gene>
<dbReference type="AlphaFoldDB" id="A0A1D8KA03"/>
<protein>
    <recommendedName>
        <fullName evidence="3">Dinitrogenase iron-molybdenum cofactor biosynthesis domain-containing protein</fullName>
    </recommendedName>
</protein>
<name>A0A1D8KA03_9GAMM</name>
<dbReference type="EMBL" id="CP017448">
    <property type="protein sequence ID" value="AOV17771.1"/>
    <property type="molecule type" value="Genomic_DNA"/>
</dbReference>
<evidence type="ECO:0000313" key="2">
    <source>
        <dbReference type="Proteomes" id="UP000095342"/>
    </source>
</evidence>
<dbReference type="SUPFAM" id="SSF53146">
    <property type="entry name" value="Nitrogenase accessory factor-like"/>
    <property type="match status" value="1"/>
</dbReference>
<keyword evidence="2" id="KW-1185">Reference proteome</keyword>
<proteinExistence type="predicted"/>
<accession>A0A1D8KA03</accession>